<sequence>MTDFGLNAKYLTWQGYDKAARMSSIYNAEEVFPQINRFKLKNLCATQWVDLHDAVIIFEELQTDILHALDEITLRTDSNTSSSASHLLTAIKQLKFQTALSILVKILSISFPLSRYVQTVNLDLKTALEASSNVQNNTQDIRKNSNIEFQHICLSIIVYEIFDITVRLT</sequence>
<dbReference type="OrthoDB" id="10072079at2759"/>
<evidence type="ECO:0000313" key="2">
    <source>
        <dbReference type="Proteomes" id="UP000325440"/>
    </source>
</evidence>
<protein>
    <submittedName>
        <fullName evidence="1">Uncharacterized protein</fullName>
    </submittedName>
</protein>
<organism evidence="1 2">
    <name type="scientific">Cinara cedri</name>
    <dbReference type="NCBI Taxonomy" id="506608"/>
    <lineage>
        <taxon>Eukaryota</taxon>
        <taxon>Metazoa</taxon>
        <taxon>Ecdysozoa</taxon>
        <taxon>Arthropoda</taxon>
        <taxon>Hexapoda</taxon>
        <taxon>Insecta</taxon>
        <taxon>Pterygota</taxon>
        <taxon>Neoptera</taxon>
        <taxon>Paraneoptera</taxon>
        <taxon>Hemiptera</taxon>
        <taxon>Sternorrhyncha</taxon>
        <taxon>Aphidomorpha</taxon>
        <taxon>Aphidoidea</taxon>
        <taxon>Aphididae</taxon>
        <taxon>Lachninae</taxon>
        <taxon>Cinara</taxon>
    </lineage>
</organism>
<dbReference type="PANTHER" id="PTHR46289">
    <property type="entry name" value="52 KDA REPRESSOR OF THE INHIBITOR OF THE PROTEIN KINASE-LIKE PROTEIN-RELATED"/>
    <property type="match status" value="1"/>
</dbReference>
<evidence type="ECO:0000313" key="1">
    <source>
        <dbReference type="EMBL" id="VVC40727.1"/>
    </source>
</evidence>
<dbReference type="EMBL" id="CABPRJ010001907">
    <property type="protein sequence ID" value="VVC40727.1"/>
    <property type="molecule type" value="Genomic_DNA"/>
</dbReference>
<dbReference type="AlphaFoldDB" id="A0A5E4N7K8"/>
<proteinExistence type="predicted"/>
<name>A0A5E4N7K8_9HEMI</name>
<accession>A0A5E4N7K8</accession>
<dbReference type="InterPro" id="IPR052958">
    <property type="entry name" value="IFN-induced_PKR_regulator"/>
</dbReference>
<gene>
    <name evidence="1" type="ORF">CINCED_3A004964</name>
</gene>
<reference evidence="1 2" key="1">
    <citation type="submission" date="2019-08" db="EMBL/GenBank/DDBJ databases">
        <authorList>
            <person name="Alioto T."/>
            <person name="Alioto T."/>
            <person name="Gomez Garrido J."/>
        </authorList>
    </citation>
    <scope>NUCLEOTIDE SEQUENCE [LARGE SCALE GENOMIC DNA]</scope>
</reference>
<dbReference type="PANTHER" id="PTHR46289:SF17">
    <property type="entry name" value="HAT C-TERMINAL DIMERISATION DOMAIN-CONTAINING PROTEIN"/>
    <property type="match status" value="1"/>
</dbReference>
<keyword evidence="2" id="KW-1185">Reference proteome</keyword>
<dbReference type="Proteomes" id="UP000325440">
    <property type="component" value="Unassembled WGS sequence"/>
</dbReference>